<keyword evidence="10" id="KW-0119">Carbohydrate metabolism</keyword>
<proteinExistence type="inferred from homology"/>
<evidence type="ECO:0000313" key="16">
    <source>
        <dbReference type="EMBL" id="KIW03122.1"/>
    </source>
</evidence>
<evidence type="ECO:0000256" key="6">
    <source>
        <dbReference type="ARBA" id="ARBA00022553"/>
    </source>
</evidence>
<gene>
    <name evidence="16" type="ORF">PV09_05765</name>
</gene>
<dbReference type="SUPFAM" id="SSF55957">
    <property type="entry name" value="Phosphoglucomutase, C-terminal domain"/>
    <property type="match status" value="1"/>
</dbReference>
<reference evidence="16 17" key="1">
    <citation type="submission" date="2015-01" db="EMBL/GenBank/DDBJ databases">
        <title>The Genome Sequence of Ochroconis gallopava CBS43764.</title>
        <authorList>
            <consortium name="The Broad Institute Genomics Platform"/>
            <person name="Cuomo C."/>
            <person name="de Hoog S."/>
            <person name="Gorbushina A."/>
            <person name="Stielow B."/>
            <person name="Teixiera M."/>
            <person name="Abouelleil A."/>
            <person name="Chapman S.B."/>
            <person name="Priest M."/>
            <person name="Young S.K."/>
            <person name="Wortman J."/>
            <person name="Nusbaum C."/>
            <person name="Birren B."/>
        </authorList>
    </citation>
    <scope>NUCLEOTIDE SEQUENCE [LARGE SCALE GENOMIC DNA]</scope>
    <source>
        <strain evidence="16 17">CBS 43764</strain>
    </source>
</reference>
<keyword evidence="7 11" id="KW-0479">Metal-binding</keyword>
<organism evidence="16 17">
    <name type="scientific">Verruconis gallopava</name>
    <dbReference type="NCBI Taxonomy" id="253628"/>
    <lineage>
        <taxon>Eukaryota</taxon>
        <taxon>Fungi</taxon>
        <taxon>Dikarya</taxon>
        <taxon>Ascomycota</taxon>
        <taxon>Pezizomycotina</taxon>
        <taxon>Dothideomycetes</taxon>
        <taxon>Pleosporomycetidae</taxon>
        <taxon>Venturiales</taxon>
        <taxon>Sympoventuriaceae</taxon>
        <taxon>Verruconis</taxon>
    </lineage>
</organism>
<dbReference type="GeneID" id="27313738"/>
<dbReference type="GO" id="GO:0005737">
    <property type="term" value="C:cytoplasm"/>
    <property type="evidence" value="ECO:0007669"/>
    <property type="project" value="UniProtKB-SubCell"/>
</dbReference>
<dbReference type="InterPro" id="IPR016066">
    <property type="entry name" value="A-D-PHexomutase_CS"/>
</dbReference>
<dbReference type="InterPro" id="IPR005841">
    <property type="entry name" value="Alpha-D-phosphohexomutase_SF"/>
</dbReference>
<dbReference type="InterPro" id="IPR005844">
    <property type="entry name" value="A-D-PHexomutase_a/b/a-I"/>
</dbReference>
<comment type="subcellular location">
    <subcellularLocation>
        <location evidence="2">Cytoplasm</location>
    </subcellularLocation>
</comment>
<evidence type="ECO:0000259" key="14">
    <source>
        <dbReference type="Pfam" id="PF02879"/>
    </source>
</evidence>
<dbReference type="PRINTS" id="PR00509">
    <property type="entry name" value="PGMPMM"/>
</dbReference>
<evidence type="ECO:0000259" key="13">
    <source>
        <dbReference type="Pfam" id="PF02878"/>
    </source>
</evidence>
<evidence type="ECO:0008006" key="18">
    <source>
        <dbReference type="Google" id="ProtNLM"/>
    </source>
</evidence>
<dbReference type="Pfam" id="PF02879">
    <property type="entry name" value="PGM_PMM_II"/>
    <property type="match status" value="1"/>
</dbReference>
<evidence type="ECO:0000256" key="4">
    <source>
        <dbReference type="ARBA" id="ARBA00022490"/>
    </source>
</evidence>
<dbReference type="Proteomes" id="UP000053259">
    <property type="component" value="Unassembled WGS sequence"/>
</dbReference>
<dbReference type="GO" id="GO:0006006">
    <property type="term" value="P:glucose metabolic process"/>
    <property type="evidence" value="ECO:0007669"/>
    <property type="project" value="UniProtKB-KW"/>
</dbReference>
<evidence type="ECO:0000259" key="12">
    <source>
        <dbReference type="Pfam" id="PF00408"/>
    </source>
</evidence>
<comment type="cofactor">
    <cofactor evidence="1">
        <name>Mg(2+)</name>
        <dbReference type="ChEBI" id="CHEBI:18420"/>
    </cofactor>
</comment>
<comment type="similarity">
    <text evidence="3 11">Belongs to the phosphohexose mutase family.</text>
</comment>
<evidence type="ECO:0000313" key="17">
    <source>
        <dbReference type="Proteomes" id="UP000053259"/>
    </source>
</evidence>
<evidence type="ECO:0000256" key="8">
    <source>
        <dbReference type="ARBA" id="ARBA00022842"/>
    </source>
</evidence>
<evidence type="ECO:0000256" key="3">
    <source>
        <dbReference type="ARBA" id="ARBA00010231"/>
    </source>
</evidence>
<dbReference type="VEuPathDB" id="FungiDB:PV09_05765"/>
<dbReference type="EMBL" id="KN847546">
    <property type="protein sequence ID" value="KIW03122.1"/>
    <property type="molecule type" value="Genomic_DNA"/>
</dbReference>
<dbReference type="InterPro" id="IPR005843">
    <property type="entry name" value="A-D-PHexomutase_C"/>
</dbReference>
<dbReference type="InterPro" id="IPR005846">
    <property type="entry name" value="A-D-PHexomutase_a/b/a-III"/>
</dbReference>
<dbReference type="CDD" id="cd05799">
    <property type="entry name" value="PGM2"/>
    <property type="match status" value="1"/>
</dbReference>
<keyword evidence="6" id="KW-0597">Phosphoprotein</keyword>
<dbReference type="Gene3D" id="3.40.120.10">
    <property type="entry name" value="Alpha-D-Glucose-1,6-Bisphosphate, subunit A, domain 3"/>
    <property type="match status" value="3"/>
</dbReference>
<dbReference type="InParanoid" id="A0A0D1YRA6"/>
<evidence type="ECO:0000256" key="10">
    <source>
        <dbReference type="ARBA" id="ARBA00023277"/>
    </source>
</evidence>
<dbReference type="InterPro" id="IPR016055">
    <property type="entry name" value="A-D-PHexomutase_a/b/a-I/II/III"/>
</dbReference>
<keyword evidence="8 11" id="KW-0460">Magnesium</keyword>
<dbReference type="GO" id="GO:0006166">
    <property type="term" value="P:purine ribonucleoside salvage"/>
    <property type="evidence" value="ECO:0007669"/>
    <property type="project" value="TreeGrafter"/>
</dbReference>
<dbReference type="InterPro" id="IPR005845">
    <property type="entry name" value="A-D-PHexomutase_a/b/a-II"/>
</dbReference>
<keyword evidence="5" id="KW-0313">Glucose metabolism</keyword>
<dbReference type="Pfam" id="PF02880">
    <property type="entry name" value="PGM_PMM_III"/>
    <property type="match status" value="1"/>
</dbReference>
<dbReference type="HOGENOM" id="CLU_016950_0_1_1"/>
<sequence length="582" mass="64966">MTDVKELAKEWLRIDRDEDTRDQIYKLLVQGKDDELRRRLTPRISFGTAGLRAGMEAGFARMNSVTVIQASQGLAEYLLAKCDNVKHRGVIIGRDARHNSEKFARLTAAAFVAKGIKVWWLEDPVHTPLVPFGVKELNAAGGIMITASHNPPQDNGYKVYWENGCQIIPPHDKGIAASILENLEPISWDLSVVDENMLVQGTLGLVQDAYFRAVAYSADWEGKLKEAPDLPLKFAYTAMHGVGLKYMTAALEHLGVAKYMSVVQEQAHPDPDFPSVKFPNPEEKGAMDLAFWSADRHGIDLVLANDPDADRFAVAQKVDGKWHQFTGNQLGILLASHIMDRYSKPREKLAMLSSTVSSRMLAAMASKEGFHHEETLTGFKWMGNMALFLDEQGYDSRFAFEEAIGYMIPGVVHDKDGVAAAATFLTAVLEWQKHGLTPWQKLQKLYSKYGHFEDANTYLISPSPAVTDEVFEHVRSLGSPYPSALGKRKVRKWRDLTKGYDSSTDDHTPRLPVDADSQMITCEVDGDVRFTVRGSGTEPKIKFYIEAKGHSSEAAKKVANEVLMELLHDWFVPEKFGLKLPA</sequence>
<dbReference type="Pfam" id="PF02878">
    <property type="entry name" value="PGM_PMM_I"/>
    <property type="match status" value="1"/>
</dbReference>
<dbReference type="FunFam" id="3.40.120.10:FF:000035">
    <property type="entry name" value="Pgm3p"/>
    <property type="match status" value="1"/>
</dbReference>
<evidence type="ECO:0000256" key="7">
    <source>
        <dbReference type="ARBA" id="ARBA00022723"/>
    </source>
</evidence>
<dbReference type="RefSeq" id="XP_016212991.1">
    <property type="nucleotide sequence ID" value="XM_016359312.1"/>
</dbReference>
<evidence type="ECO:0000256" key="5">
    <source>
        <dbReference type="ARBA" id="ARBA00022526"/>
    </source>
</evidence>
<dbReference type="GO" id="GO:0005634">
    <property type="term" value="C:nucleus"/>
    <property type="evidence" value="ECO:0007669"/>
    <property type="project" value="TreeGrafter"/>
</dbReference>
<dbReference type="AlphaFoldDB" id="A0A0D1YRA6"/>
<dbReference type="GO" id="GO:0008973">
    <property type="term" value="F:phosphopentomutase activity"/>
    <property type="evidence" value="ECO:0007669"/>
    <property type="project" value="TreeGrafter"/>
</dbReference>
<evidence type="ECO:0000256" key="9">
    <source>
        <dbReference type="ARBA" id="ARBA00023235"/>
    </source>
</evidence>
<keyword evidence="17" id="KW-1185">Reference proteome</keyword>
<dbReference type="GO" id="GO:0000287">
    <property type="term" value="F:magnesium ion binding"/>
    <property type="evidence" value="ECO:0007669"/>
    <property type="project" value="InterPro"/>
</dbReference>
<evidence type="ECO:0000256" key="1">
    <source>
        <dbReference type="ARBA" id="ARBA00001946"/>
    </source>
</evidence>
<dbReference type="OrthoDB" id="8300170at2759"/>
<dbReference type="PANTHER" id="PTHR45745:SF1">
    <property type="entry name" value="PHOSPHOGLUCOMUTASE 2B-RELATED"/>
    <property type="match status" value="1"/>
</dbReference>
<dbReference type="PANTHER" id="PTHR45745">
    <property type="entry name" value="PHOSPHOMANNOMUTASE 45A"/>
    <property type="match status" value="1"/>
</dbReference>
<dbReference type="STRING" id="253628.A0A0D1YRA6"/>
<accession>A0A0D1YRA6</accession>
<evidence type="ECO:0000256" key="2">
    <source>
        <dbReference type="ARBA" id="ARBA00004496"/>
    </source>
</evidence>
<feature type="domain" description="Alpha-D-phosphohexomutase alpha/beta/alpha" evidence="14">
    <location>
        <begin position="210"/>
        <end position="317"/>
    </location>
</feature>
<protein>
    <recommendedName>
        <fullName evidence="18">Phosphoglucomutase</fullName>
    </recommendedName>
</protein>
<evidence type="ECO:0000256" key="11">
    <source>
        <dbReference type="RuleBase" id="RU004326"/>
    </source>
</evidence>
<dbReference type="PROSITE" id="PS00710">
    <property type="entry name" value="PGM_PMM"/>
    <property type="match status" value="1"/>
</dbReference>
<name>A0A0D1YRA6_9PEZI</name>
<feature type="domain" description="Alpha-D-phosphohexomutase alpha/beta/alpha" evidence="13">
    <location>
        <begin position="44"/>
        <end position="182"/>
    </location>
</feature>
<evidence type="ECO:0000259" key="15">
    <source>
        <dbReference type="Pfam" id="PF02880"/>
    </source>
</evidence>
<dbReference type="FunCoup" id="A0A0D1YRA6">
    <property type="interactions" value="297"/>
</dbReference>
<dbReference type="InterPro" id="IPR036900">
    <property type="entry name" value="A-D-PHexomutase_C_sf"/>
</dbReference>
<keyword evidence="9" id="KW-0413">Isomerase</keyword>
<feature type="domain" description="Alpha-D-phosphohexomutase alpha/beta/alpha" evidence="15">
    <location>
        <begin position="327"/>
        <end position="447"/>
    </location>
</feature>
<keyword evidence="4" id="KW-0963">Cytoplasm</keyword>
<dbReference type="Pfam" id="PF00408">
    <property type="entry name" value="PGM_PMM_IV"/>
    <property type="match status" value="1"/>
</dbReference>
<feature type="domain" description="Alpha-D-phosphohexomutase C-terminal" evidence="12">
    <location>
        <begin position="524"/>
        <end position="562"/>
    </location>
</feature>
<dbReference type="SUPFAM" id="SSF53738">
    <property type="entry name" value="Phosphoglucomutase, first 3 domains"/>
    <property type="match status" value="3"/>
</dbReference>
<dbReference type="Gene3D" id="3.30.310.50">
    <property type="entry name" value="Alpha-D-phosphohexomutase, C-terminal domain"/>
    <property type="match status" value="1"/>
</dbReference>